<dbReference type="OrthoDB" id="544240at2759"/>
<name>A0A8J4C1R0_9CHLO</name>
<keyword evidence="1" id="KW-1133">Transmembrane helix</keyword>
<evidence type="ECO:0000313" key="2">
    <source>
        <dbReference type="EMBL" id="GIL72758.1"/>
    </source>
</evidence>
<evidence type="ECO:0008006" key="4">
    <source>
        <dbReference type="Google" id="ProtNLM"/>
    </source>
</evidence>
<feature type="transmembrane region" description="Helical" evidence="1">
    <location>
        <begin position="108"/>
        <end position="130"/>
    </location>
</feature>
<accession>A0A8J4C1R0</accession>
<evidence type="ECO:0000313" key="3">
    <source>
        <dbReference type="Proteomes" id="UP000747110"/>
    </source>
</evidence>
<feature type="transmembrane region" description="Helical" evidence="1">
    <location>
        <begin position="73"/>
        <end position="96"/>
    </location>
</feature>
<organism evidence="2 3">
    <name type="scientific">Volvox reticuliferus</name>
    <dbReference type="NCBI Taxonomy" id="1737510"/>
    <lineage>
        <taxon>Eukaryota</taxon>
        <taxon>Viridiplantae</taxon>
        <taxon>Chlorophyta</taxon>
        <taxon>core chlorophytes</taxon>
        <taxon>Chlorophyceae</taxon>
        <taxon>CS clade</taxon>
        <taxon>Chlamydomonadales</taxon>
        <taxon>Volvocaceae</taxon>
        <taxon>Volvox</taxon>
    </lineage>
</organism>
<keyword evidence="3" id="KW-1185">Reference proteome</keyword>
<protein>
    <recommendedName>
        <fullName evidence="4">Pheophorbide a oxygenase domain-containing protein</fullName>
    </recommendedName>
</protein>
<keyword evidence="1" id="KW-0812">Transmembrane</keyword>
<evidence type="ECO:0000256" key="1">
    <source>
        <dbReference type="SAM" id="Phobius"/>
    </source>
</evidence>
<comment type="caution">
    <text evidence="2">The sequence shown here is derived from an EMBL/GenBank/DDBJ whole genome shotgun (WGS) entry which is preliminary data.</text>
</comment>
<sequence length="156" mass="16243">MADAGVAAMNMWFKQAGYPHSLWGEGRGPQSGATYANWPAQELSLDALLSRQDRHVRHCVACQKGMKFVTAMCAALTAAAGLAAVMAATLAVVMAANPNGAAAVGGWGPLWGAVTATVGLAAAAVQGWAFREERFVSGASQWRRIGGFAYMGKKAK</sequence>
<proteinExistence type="predicted"/>
<keyword evidence="1" id="KW-0472">Membrane</keyword>
<gene>
    <name evidence="2" type="ORF">Vretifemale_3003</name>
</gene>
<dbReference type="AlphaFoldDB" id="A0A8J4C1R0"/>
<dbReference type="EMBL" id="BNCP01000004">
    <property type="protein sequence ID" value="GIL72758.1"/>
    <property type="molecule type" value="Genomic_DNA"/>
</dbReference>
<reference evidence="2" key="1">
    <citation type="journal article" date="2021" name="Proc. Natl. Acad. Sci. U.S.A.">
        <title>Three genomes in the algal genus Volvox reveal the fate of a haploid sex-determining region after a transition to homothallism.</title>
        <authorList>
            <person name="Yamamoto K."/>
            <person name="Hamaji T."/>
            <person name="Kawai-Toyooka H."/>
            <person name="Matsuzaki R."/>
            <person name="Takahashi F."/>
            <person name="Nishimura Y."/>
            <person name="Kawachi M."/>
            <person name="Noguchi H."/>
            <person name="Minakuchi Y."/>
            <person name="Umen J.G."/>
            <person name="Toyoda A."/>
            <person name="Nozaki H."/>
        </authorList>
    </citation>
    <scope>NUCLEOTIDE SEQUENCE</scope>
    <source>
        <strain evidence="2">NIES-3786</strain>
    </source>
</reference>
<dbReference type="Proteomes" id="UP000747110">
    <property type="component" value="Unassembled WGS sequence"/>
</dbReference>